<dbReference type="SMART" id="SM00184">
    <property type="entry name" value="RING"/>
    <property type="match status" value="2"/>
</dbReference>
<sequence>MHRSLDIKSVVCPTCRQTINYLDKRPIHAINQHSKTKGHFTCDICKKACITPKSLAKHKRRQHRIFPLENQTTQQAQGLDDPTSHSESSISAPDEWSYAIPDFSESPYVASSNIDYSPRFSLPTLKPKEETPPPPALGPWRERADQGTSSNIVQFAQPSDSNMRRPEGDIDVNGVSRSGQPSKARGTRVQPGRYIPPHACRICLGGLTDPVTVPCGHVFCHRCNKPFGTQKSLEAHVADVHPRTTINSRPGPHTPQVGINGAVSENVLAYETWKTLIEKRMAAIRLGPISNYAGLDPTLLASRGGGSEPNLTDFSVNCSEAPDSEHDLPSTSGVTPDKITTQARGISQSVRPPRVNHSSSGDDRPGSLVVWVCRSCEKGAVEPVRPPCMHVFCYGCIKSSLQCPACKVPILIRPGPQVHAREREMN</sequence>
<evidence type="ECO:0000256" key="5">
    <source>
        <dbReference type="SAM" id="MobiDB-lite"/>
    </source>
</evidence>
<feature type="compositionally biased region" description="Polar residues" evidence="5">
    <location>
        <begin position="341"/>
        <end position="350"/>
    </location>
</feature>
<evidence type="ECO:0000259" key="7">
    <source>
        <dbReference type="PROSITE" id="PS50157"/>
    </source>
</evidence>
<feature type="domain" description="RING-type" evidence="6">
    <location>
        <begin position="373"/>
        <end position="407"/>
    </location>
</feature>
<keyword evidence="9" id="KW-1185">Reference proteome</keyword>
<dbReference type="InterPro" id="IPR013083">
    <property type="entry name" value="Znf_RING/FYVE/PHD"/>
</dbReference>
<dbReference type="InterPro" id="IPR001841">
    <property type="entry name" value="Znf_RING"/>
</dbReference>
<dbReference type="GO" id="GO:0016567">
    <property type="term" value="P:protein ubiquitination"/>
    <property type="evidence" value="ECO:0007669"/>
    <property type="project" value="InterPro"/>
</dbReference>
<evidence type="ECO:0000313" key="9">
    <source>
        <dbReference type="Proteomes" id="UP001212997"/>
    </source>
</evidence>
<evidence type="ECO:0000259" key="6">
    <source>
        <dbReference type="PROSITE" id="PS50089"/>
    </source>
</evidence>
<keyword evidence="1" id="KW-0479">Metal-binding</keyword>
<evidence type="ECO:0000313" key="8">
    <source>
        <dbReference type="EMBL" id="KAJ3486475.1"/>
    </source>
</evidence>
<dbReference type="Gene3D" id="3.30.160.60">
    <property type="entry name" value="Classic Zinc Finger"/>
    <property type="match status" value="1"/>
</dbReference>
<dbReference type="PROSITE" id="PS50157">
    <property type="entry name" value="ZINC_FINGER_C2H2_2"/>
    <property type="match status" value="1"/>
</dbReference>
<accession>A0AAD5V5E4</accession>
<feature type="region of interest" description="Disordered" evidence="5">
    <location>
        <begin position="341"/>
        <end position="364"/>
    </location>
</feature>
<dbReference type="SMART" id="SM00355">
    <property type="entry name" value="ZnF_C2H2"/>
    <property type="match status" value="3"/>
</dbReference>
<dbReference type="InterPro" id="IPR039398">
    <property type="entry name" value="Deltex_fam"/>
</dbReference>
<dbReference type="Pfam" id="PF15227">
    <property type="entry name" value="zf-C3HC4_4"/>
    <property type="match status" value="1"/>
</dbReference>
<dbReference type="Proteomes" id="UP001212997">
    <property type="component" value="Unassembled WGS sequence"/>
</dbReference>
<feature type="domain" description="C2H2-type" evidence="7">
    <location>
        <begin position="40"/>
        <end position="63"/>
    </location>
</feature>
<feature type="region of interest" description="Disordered" evidence="5">
    <location>
        <begin position="159"/>
        <end position="190"/>
    </location>
</feature>
<evidence type="ECO:0000256" key="3">
    <source>
        <dbReference type="ARBA" id="ARBA00022833"/>
    </source>
</evidence>
<reference evidence="8" key="1">
    <citation type="submission" date="2022-07" db="EMBL/GenBank/DDBJ databases">
        <title>Genome Sequence of Physisporinus lineatus.</title>
        <authorList>
            <person name="Buettner E."/>
        </authorList>
    </citation>
    <scope>NUCLEOTIDE SEQUENCE</scope>
    <source>
        <strain evidence="8">VT162</strain>
    </source>
</reference>
<evidence type="ECO:0000256" key="1">
    <source>
        <dbReference type="ARBA" id="ARBA00022723"/>
    </source>
</evidence>
<proteinExistence type="predicted"/>
<dbReference type="Gene3D" id="3.30.40.10">
    <property type="entry name" value="Zinc/RING finger domain, C3HC4 (zinc finger)"/>
    <property type="match status" value="2"/>
</dbReference>
<dbReference type="SUPFAM" id="SSF57850">
    <property type="entry name" value="RING/U-box"/>
    <property type="match status" value="2"/>
</dbReference>
<dbReference type="PROSITE" id="PS50089">
    <property type="entry name" value="ZF_RING_2"/>
    <property type="match status" value="2"/>
</dbReference>
<feature type="domain" description="RING-type" evidence="6">
    <location>
        <begin position="200"/>
        <end position="223"/>
    </location>
</feature>
<protein>
    <recommendedName>
        <fullName evidence="10">RING-type domain-containing protein</fullName>
    </recommendedName>
</protein>
<dbReference type="InterPro" id="IPR017907">
    <property type="entry name" value="Znf_RING_CS"/>
</dbReference>
<gene>
    <name evidence="8" type="ORF">NLI96_g4217</name>
</gene>
<dbReference type="PROSITE" id="PS00518">
    <property type="entry name" value="ZF_RING_1"/>
    <property type="match status" value="1"/>
</dbReference>
<dbReference type="PANTHER" id="PTHR12622">
    <property type="entry name" value="DELTEX-RELATED"/>
    <property type="match status" value="1"/>
</dbReference>
<name>A0AAD5V5E4_9APHY</name>
<comment type="caution">
    <text evidence="8">The sequence shown here is derived from an EMBL/GenBank/DDBJ whole genome shotgun (WGS) entry which is preliminary data.</text>
</comment>
<keyword evidence="3" id="KW-0862">Zinc</keyword>
<dbReference type="Pfam" id="PF00096">
    <property type="entry name" value="zf-C2H2"/>
    <property type="match status" value="1"/>
</dbReference>
<dbReference type="GO" id="GO:0008270">
    <property type="term" value="F:zinc ion binding"/>
    <property type="evidence" value="ECO:0007669"/>
    <property type="project" value="UniProtKB-KW"/>
</dbReference>
<evidence type="ECO:0000256" key="4">
    <source>
        <dbReference type="PROSITE-ProRule" id="PRU00042"/>
    </source>
</evidence>
<dbReference type="AlphaFoldDB" id="A0AAD5V5E4"/>
<dbReference type="PROSITE" id="PS00028">
    <property type="entry name" value="ZINC_FINGER_C2H2_1"/>
    <property type="match status" value="2"/>
</dbReference>
<organism evidence="8 9">
    <name type="scientific">Meripilus lineatus</name>
    <dbReference type="NCBI Taxonomy" id="2056292"/>
    <lineage>
        <taxon>Eukaryota</taxon>
        <taxon>Fungi</taxon>
        <taxon>Dikarya</taxon>
        <taxon>Basidiomycota</taxon>
        <taxon>Agaricomycotina</taxon>
        <taxon>Agaricomycetes</taxon>
        <taxon>Polyporales</taxon>
        <taxon>Meripilaceae</taxon>
        <taxon>Meripilus</taxon>
    </lineage>
</organism>
<feature type="region of interest" description="Disordered" evidence="5">
    <location>
        <begin position="60"/>
        <end position="92"/>
    </location>
</feature>
<evidence type="ECO:0008006" key="10">
    <source>
        <dbReference type="Google" id="ProtNLM"/>
    </source>
</evidence>
<dbReference type="EMBL" id="JANAWD010000120">
    <property type="protein sequence ID" value="KAJ3486475.1"/>
    <property type="molecule type" value="Genomic_DNA"/>
</dbReference>
<keyword evidence="2 4" id="KW-0863">Zinc-finger</keyword>
<evidence type="ECO:0000256" key="2">
    <source>
        <dbReference type="ARBA" id="ARBA00022771"/>
    </source>
</evidence>
<dbReference type="InterPro" id="IPR013087">
    <property type="entry name" value="Znf_C2H2_type"/>
</dbReference>